<organism evidence="2 3">
    <name type="scientific">Arthrobotrys musiformis</name>
    <dbReference type="NCBI Taxonomy" id="47236"/>
    <lineage>
        <taxon>Eukaryota</taxon>
        <taxon>Fungi</taxon>
        <taxon>Dikarya</taxon>
        <taxon>Ascomycota</taxon>
        <taxon>Pezizomycotina</taxon>
        <taxon>Orbiliomycetes</taxon>
        <taxon>Orbiliales</taxon>
        <taxon>Orbiliaceae</taxon>
        <taxon>Arthrobotrys</taxon>
    </lineage>
</organism>
<sequence>MMQLGPNDIPLDDLFEIHPERGHRVFKQTVTLFPHQNPRTSTRVHKYKDYAIKYYTAAREVEMAELAGDCGVKVHGRLVKFDVPPNNQPRPVGLVMEIARPLEHYIETIKIESEKTDAKAAAYESEKNRIKTEMIAVLKELHTKYNLVHGDVCLSRFVICQDHKIRLCDFKSARPADESVQIWQDLIEDTSGGHLTAWSGNKMRQSTWIPPTEADDWYALAISVWELYTGKKAFEDIGEGEMVLNLSTGKTVDLEEVKDNETREWIRRMLHERGAAV</sequence>
<dbReference type="EMBL" id="JAVHJL010000005">
    <property type="protein sequence ID" value="KAK6502758.1"/>
    <property type="molecule type" value="Genomic_DNA"/>
</dbReference>
<dbReference type="Gene3D" id="1.10.510.10">
    <property type="entry name" value="Transferase(Phosphotransferase) domain 1"/>
    <property type="match status" value="1"/>
</dbReference>
<gene>
    <name evidence="2" type="ORF">TWF481_007805</name>
</gene>
<proteinExistence type="predicted"/>
<dbReference type="PROSITE" id="PS50011">
    <property type="entry name" value="PROTEIN_KINASE_DOM"/>
    <property type="match status" value="1"/>
</dbReference>
<evidence type="ECO:0000313" key="3">
    <source>
        <dbReference type="Proteomes" id="UP001370758"/>
    </source>
</evidence>
<name>A0AAV9W5A2_9PEZI</name>
<dbReference type="Pfam" id="PF00069">
    <property type="entry name" value="Pkinase"/>
    <property type="match status" value="1"/>
</dbReference>
<reference evidence="2 3" key="1">
    <citation type="submission" date="2023-08" db="EMBL/GenBank/DDBJ databases">
        <authorList>
            <person name="Palmer J.M."/>
        </authorList>
    </citation>
    <scope>NUCLEOTIDE SEQUENCE [LARGE SCALE GENOMIC DNA]</scope>
    <source>
        <strain evidence="2 3">TWF481</strain>
    </source>
</reference>
<dbReference type="AlphaFoldDB" id="A0AAV9W5A2"/>
<evidence type="ECO:0000313" key="2">
    <source>
        <dbReference type="EMBL" id="KAK6502758.1"/>
    </source>
</evidence>
<dbReference type="InterPro" id="IPR000719">
    <property type="entry name" value="Prot_kinase_dom"/>
</dbReference>
<dbReference type="GO" id="GO:0004672">
    <property type="term" value="F:protein kinase activity"/>
    <property type="evidence" value="ECO:0007669"/>
    <property type="project" value="InterPro"/>
</dbReference>
<evidence type="ECO:0000259" key="1">
    <source>
        <dbReference type="PROSITE" id="PS50011"/>
    </source>
</evidence>
<accession>A0AAV9W5A2</accession>
<dbReference type="InterPro" id="IPR011009">
    <property type="entry name" value="Kinase-like_dom_sf"/>
</dbReference>
<comment type="caution">
    <text evidence="2">The sequence shown here is derived from an EMBL/GenBank/DDBJ whole genome shotgun (WGS) entry which is preliminary data.</text>
</comment>
<dbReference type="SUPFAM" id="SSF56112">
    <property type="entry name" value="Protein kinase-like (PK-like)"/>
    <property type="match status" value="1"/>
</dbReference>
<dbReference type="GO" id="GO:0005524">
    <property type="term" value="F:ATP binding"/>
    <property type="evidence" value="ECO:0007669"/>
    <property type="project" value="InterPro"/>
</dbReference>
<feature type="domain" description="Protein kinase" evidence="1">
    <location>
        <begin position="15"/>
        <end position="277"/>
    </location>
</feature>
<dbReference type="Proteomes" id="UP001370758">
    <property type="component" value="Unassembled WGS sequence"/>
</dbReference>
<keyword evidence="3" id="KW-1185">Reference proteome</keyword>
<protein>
    <recommendedName>
        <fullName evidence="1">Protein kinase domain-containing protein</fullName>
    </recommendedName>
</protein>